<dbReference type="Pfam" id="PF01048">
    <property type="entry name" value="PNP_UDP_1"/>
    <property type="match status" value="1"/>
</dbReference>
<evidence type="ECO:0000256" key="2">
    <source>
        <dbReference type="ARBA" id="ARBA00022679"/>
    </source>
</evidence>
<dbReference type="GO" id="GO:0019509">
    <property type="term" value="P:L-methionine salvage from methylthioadenosine"/>
    <property type="evidence" value="ECO:0007669"/>
    <property type="project" value="TreeGrafter"/>
</dbReference>
<dbReference type="PANTHER" id="PTHR42679:SF2">
    <property type="entry name" value="S-METHYL-5'-THIOADENOSINE PHOSPHORYLASE"/>
    <property type="match status" value="1"/>
</dbReference>
<dbReference type="EMBL" id="VXRG01000167">
    <property type="protein sequence ID" value="MXY95648.1"/>
    <property type="molecule type" value="Genomic_DNA"/>
</dbReference>
<evidence type="ECO:0000259" key="3">
    <source>
        <dbReference type="Pfam" id="PF01048"/>
    </source>
</evidence>
<reference evidence="4" key="1">
    <citation type="submission" date="2019-09" db="EMBL/GenBank/DDBJ databases">
        <title>Characterisation of the sponge microbiome using genome-centric metagenomics.</title>
        <authorList>
            <person name="Engelberts J.P."/>
            <person name="Robbins S.J."/>
            <person name="De Goeij J.M."/>
            <person name="Aranda M."/>
            <person name="Bell S.C."/>
            <person name="Webster N.S."/>
        </authorList>
    </citation>
    <scope>NUCLEOTIDE SEQUENCE</scope>
    <source>
        <strain evidence="4">SB0664_bin_27</strain>
    </source>
</reference>
<feature type="domain" description="Nucleoside phosphorylase" evidence="3">
    <location>
        <begin position="87"/>
        <end position="240"/>
    </location>
</feature>
<dbReference type="SUPFAM" id="SSF53167">
    <property type="entry name" value="Purine and uridine phosphorylases"/>
    <property type="match status" value="1"/>
</dbReference>
<keyword evidence="2" id="KW-0808">Transferase</keyword>
<dbReference type="Gene3D" id="3.40.50.1580">
    <property type="entry name" value="Nucleoside phosphorylase domain"/>
    <property type="match status" value="1"/>
</dbReference>
<dbReference type="InterPro" id="IPR035994">
    <property type="entry name" value="Nucleoside_phosphorylase_sf"/>
</dbReference>
<accession>A0A6B0Z1X3</accession>
<dbReference type="InterPro" id="IPR000845">
    <property type="entry name" value="Nucleoside_phosphorylase_d"/>
</dbReference>
<evidence type="ECO:0000256" key="1">
    <source>
        <dbReference type="ARBA" id="ARBA00022676"/>
    </source>
</evidence>
<dbReference type="InterPro" id="IPR010044">
    <property type="entry name" value="MTAP"/>
</dbReference>
<organism evidence="4">
    <name type="scientific">Caldilineaceae bacterium SB0664_bin_27</name>
    <dbReference type="NCBI Taxonomy" id="2605260"/>
    <lineage>
        <taxon>Bacteria</taxon>
        <taxon>Bacillati</taxon>
        <taxon>Chloroflexota</taxon>
        <taxon>Caldilineae</taxon>
        <taxon>Caldilineales</taxon>
        <taxon>Caldilineaceae</taxon>
    </lineage>
</organism>
<dbReference type="GO" id="GO:0009116">
    <property type="term" value="P:nucleoside metabolic process"/>
    <property type="evidence" value="ECO:0007669"/>
    <property type="project" value="InterPro"/>
</dbReference>
<keyword evidence="1" id="KW-0328">Glycosyltransferase</keyword>
<dbReference type="AlphaFoldDB" id="A0A6B0Z1X3"/>
<comment type="caution">
    <text evidence="4">The sequence shown here is derived from an EMBL/GenBank/DDBJ whole genome shotgun (WGS) entry which is preliminary data.</text>
</comment>
<dbReference type="GO" id="GO:0017061">
    <property type="term" value="F:S-methyl-5-thioadenosine phosphorylase activity"/>
    <property type="evidence" value="ECO:0007669"/>
    <property type="project" value="InterPro"/>
</dbReference>
<dbReference type="PANTHER" id="PTHR42679">
    <property type="entry name" value="S-METHYL-5'-THIOADENOSINE PHOSPHORYLASE"/>
    <property type="match status" value="1"/>
</dbReference>
<gene>
    <name evidence="4" type="ORF">F4Y42_19600</name>
</gene>
<sequence>MSDIPPAGYALIGGSGTWGARFPEDLEMANVEMTDYFESFDTPYGRTAPFKLLRIGGQNALRTAMHGMWDHGGGQGSRPRTPWLAAKQVAWVLEQAGVQWAMVEASVGGIQRPDKPGEPLPPWSITINSDYMMFFRPDDDQPFFGGRKRSARFKDPFCPIMSEHLYQAAKKEPKFAGVYKDSVYVCTAWGRFETAKEIQVYAEMGAHVVGHTLAHELPVFRKAGVRLASVGIISNHAEGRDEWVGDNPDAMADFYFSCPHYLGPVMANAMQALIESGVTPPEDPDIYLYGLGQFPVEGA</sequence>
<name>A0A6B0Z1X3_9CHLR</name>
<evidence type="ECO:0000313" key="4">
    <source>
        <dbReference type="EMBL" id="MXY95648.1"/>
    </source>
</evidence>
<dbReference type="GO" id="GO:0005829">
    <property type="term" value="C:cytosol"/>
    <property type="evidence" value="ECO:0007669"/>
    <property type="project" value="TreeGrafter"/>
</dbReference>
<proteinExistence type="predicted"/>
<protein>
    <submittedName>
        <fullName evidence="4">MTAP family purine nucleoside phosphorylase</fullName>
    </submittedName>
</protein>